<dbReference type="Proteomes" id="UP001434883">
    <property type="component" value="Unassembled WGS sequence"/>
</dbReference>
<evidence type="ECO:0000313" key="1">
    <source>
        <dbReference type="EMBL" id="MEQ2219005.1"/>
    </source>
</evidence>
<sequence length="77" mass="8718">MKLFFMNLQPYDWLHLNFCCVCDILLFSEEGKQKRLTEWCETVGTSSVGGKRTQVLAPGFLHASGCGDKEDEGFIKL</sequence>
<reference evidence="1 2" key="1">
    <citation type="submission" date="2021-06" db="EMBL/GenBank/DDBJ databases">
        <authorList>
            <person name="Palmer J.M."/>
        </authorList>
    </citation>
    <scope>NUCLEOTIDE SEQUENCE [LARGE SCALE GENOMIC DNA]</scope>
    <source>
        <strain evidence="1 2">XC_2019</strain>
        <tissue evidence="1">Muscle</tissue>
    </source>
</reference>
<comment type="caution">
    <text evidence="1">The sequence shown here is derived from an EMBL/GenBank/DDBJ whole genome shotgun (WGS) entry which is preliminary data.</text>
</comment>
<name>A0ABV0SFJ7_9TELE</name>
<dbReference type="EMBL" id="JAHRIN010078030">
    <property type="protein sequence ID" value="MEQ2219005.1"/>
    <property type="molecule type" value="Genomic_DNA"/>
</dbReference>
<organism evidence="1 2">
    <name type="scientific">Xenoophorus captivus</name>
    <dbReference type="NCBI Taxonomy" id="1517983"/>
    <lineage>
        <taxon>Eukaryota</taxon>
        <taxon>Metazoa</taxon>
        <taxon>Chordata</taxon>
        <taxon>Craniata</taxon>
        <taxon>Vertebrata</taxon>
        <taxon>Euteleostomi</taxon>
        <taxon>Actinopterygii</taxon>
        <taxon>Neopterygii</taxon>
        <taxon>Teleostei</taxon>
        <taxon>Neoteleostei</taxon>
        <taxon>Acanthomorphata</taxon>
        <taxon>Ovalentaria</taxon>
        <taxon>Atherinomorphae</taxon>
        <taxon>Cyprinodontiformes</taxon>
        <taxon>Goodeidae</taxon>
        <taxon>Xenoophorus</taxon>
    </lineage>
</organism>
<proteinExistence type="predicted"/>
<feature type="non-terminal residue" evidence="1">
    <location>
        <position position="77"/>
    </location>
</feature>
<gene>
    <name evidence="1" type="ORF">XENOCAPTIV_011234</name>
</gene>
<evidence type="ECO:0000313" key="2">
    <source>
        <dbReference type="Proteomes" id="UP001434883"/>
    </source>
</evidence>
<keyword evidence="2" id="KW-1185">Reference proteome</keyword>
<accession>A0ABV0SFJ7</accession>
<protein>
    <submittedName>
        <fullName evidence="1">Uncharacterized protein</fullName>
    </submittedName>
</protein>